<evidence type="ECO:0008006" key="7">
    <source>
        <dbReference type="Google" id="ProtNLM"/>
    </source>
</evidence>
<evidence type="ECO:0000313" key="6">
    <source>
        <dbReference type="Proteomes" id="UP000063964"/>
    </source>
</evidence>
<organism evidence="5 6">
    <name type="scientific">Desulfomicrobium orale DSM 12838</name>
    <dbReference type="NCBI Taxonomy" id="888061"/>
    <lineage>
        <taxon>Bacteria</taxon>
        <taxon>Pseudomonadati</taxon>
        <taxon>Thermodesulfobacteriota</taxon>
        <taxon>Desulfovibrionia</taxon>
        <taxon>Desulfovibrionales</taxon>
        <taxon>Desulfomicrobiaceae</taxon>
        <taxon>Desulfomicrobium</taxon>
    </lineage>
</organism>
<dbReference type="PANTHER" id="PTHR23546">
    <property type="entry name" value="TRANSPORT PROTEIN"/>
    <property type="match status" value="1"/>
</dbReference>
<dbReference type="InterPro" id="IPR011701">
    <property type="entry name" value="MFS"/>
</dbReference>
<gene>
    <name evidence="5" type="ORF">AXF15_01265</name>
</gene>
<dbReference type="Pfam" id="PF07690">
    <property type="entry name" value="MFS_1"/>
    <property type="match status" value="1"/>
</dbReference>
<dbReference type="GO" id="GO:0022857">
    <property type="term" value="F:transmembrane transporter activity"/>
    <property type="evidence" value="ECO:0007669"/>
    <property type="project" value="InterPro"/>
</dbReference>
<feature type="transmembrane region" description="Helical" evidence="4">
    <location>
        <begin position="88"/>
        <end position="111"/>
    </location>
</feature>
<keyword evidence="6" id="KW-1185">Reference proteome</keyword>
<evidence type="ECO:0000256" key="3">
    <source>
        <dbReference type="ARBA" id="ARBA00023136"/>
    </source>
</evidence>
<dbReference type="EMBL" id="CP014230">
    <property type="protein sequence ID" value="AMD91882.1"/>
    <property type="molecule type" value="Genomic_DNA"/>
</dbReference>
<dbReference type="SUPFAM" id="SSF103473">
    <property type="entry name" value="MFS general substrate transporter"/>
    <property type="match status" value="1"/>
</dbReference>
<name>A0A0X8JNB9_9BACT</name>
<sequence>MAASYDQCPVHGVTSFITVAGPLVRELGLAEWHGGLIITLAGVCWMLLSRAWGLIASYAVCAAGLGVFFPACQALAANSVTAEEQGVAAGALSAAQGVAMVAAPLAGTALYGIFPELPYIMTAAALVLMSGIARLRTPGTEAARQAAIRR</sequence>
<evidence type="ECO:0000256" key="4">
    <source>
        <dbReference type="SAM" id="Phobius"/>
    </source>
</evidence>
<dbReference type="STRING" id="888061.AXF15_01265"/>
<keyword evidence="1 4" id="KW-0812">Transmembrane</keyword>
<dbReference type="KEGG" id="doa:AXF15_01265"/>
<feature type="transmembrane region" description="Helical" evidence="4">
    <location>
        <begin position="54"/>
        <end position="76"/>
    </location>
</feature>
<keyword evidence="3 4" id="KW-0472">Membrane</keyword>
<dbReference type="Proteomes" id="UP000063964">
    <property type="component" value="Chromosome"/>
</dbReference>
<keyword evidence="2 4" id="KW-1133">Transmembrane helix</keyword>
<feature type="transmembrane region" description="Helical" evidence="4">
    <location>
        <begin position="29"/>
        <end position="48"/>
    </location>
</feature>
<dbReference type="InterPro" id="IPR036259">
    <property type="entry name" value="MFS_trans_sf"/>
</dbReference>
<dbReference type="PANTHER" id="PTHR23546:SF1">
    <property type="entry name" value="MEMBRANE PROTEIN"/>
    <property type="match status" value="1"/>
</dbReference>
<protein>
    <recommendedName>
        <fullName evidence="7">Major facilitator superfamily (MFS) profile domain-containing protein</fullName>
    </recommendedName>
</protein>
<proteinExistence type="predicted"/>
<evidence type="ECO:0000313" key="5">
    <source>
        <dbReference type="EMBL" id="AMD91882.1"/>
    </source>
</evidence>
<accession>A0A0X8JNB9</accession>
<dbReference type="AlphaFoldDB" id="A0A0X8JNB9"/>
<dbReference type="Gene3D" id="1.20.1250.20">
    <property type="entry name" value="MFS general substrate transporter like domains"/>
    <property type="match status" value="1"/>
</dbReference>
<evidence type="ECO:0000256" key="2">
    <source>
        <dbReference type="ARBA" id="ARBA00022989"/>
    </source>
</evidence>
<reference evidence="6" key="1">
    <citation type="submission" date="2016-02" db="EMBL/GenBank/DDBJ databases">
        <authorList>
            <person name="Holder M.E."/>
            <person name="Ajami N.J."/>
            <person name="Petrosino J.F."/>
        </authorList>
    </citation>
    <scope>NUCLEOTIDE SEQUENCE [LARGE SCALE GENOMIC DNA]</scope>
    <source>
        <strain evidence="6">DSM 12838</strain>
    </source>
</reference>
<evidence type="ECO:0000256" key="1">
    <source>
        <dbReference type="ARBA" id="ARBA00022692"/>
    </source>
</evidence>